<reference evidence="3" key="1">
    <citation type="journal article" date="2019" name="Int. J. Syst. Evol. Microbiol.">
        <title>The Global Catalogue of Microorganisms (GCM) 10K type strain sequencing project: providing services to taxonomists for standard genome sequencing and annotation.</title>
        <authorList>
            <consortium name="The Broad Institute Genomics Platform"/>
            <consortium name="The Broad Institute Genome Sequencing Center for Infectious Disease"/>
            <person name="Wu L."/>
            <person name="Ma J."/>
        </authorList>
    </citation>
    <scope>NUCLEOTIDE SEQUENCE [LARGE SCALE GENOMIC DNA]</scope>
    <source>
        <strain evidence="3">CCUG 55585</strain>
    </source>
</reference>
<dbReference type="PROSITE" id="PS51318">
    <property type="entry name" value="TAT"/>
    <property type="match status" value="1"/>
</dbReference>
<feature type="domain" description="Amidohydrolase-related" evidence="1">
    <location>
        <begin position="315"/>
        <end position="544"/>
    </location>
</feature>
<gene>
    <name evidence="2" type="ORF">ACFQ0E_03050</name>
</gene>
<proteinExistence type="predicted"/>
<comment type="caution">
    <text evidence="2">The sequence shown here is derived from an EMBL/GenBank/DDBJ whole genome shotgun (WGS) entry which is preliminary data.</text>
</comment>
<dbReference type="Gene3D" id="3.20.20.140">
    <property type="entry name" value="Metal-dependent hydrolases"/>
    <property type="match status" value="1"/>
</dbReference>
<evidence type="ECO:0000259" key="1">
    <source>
        <dbReference type="Pfam" id="PF04909"/>
    </source>
</evidence>
<accession>A0ABW2Y7Q2</accession>
<dbReference type="Pfam" id="PF04909">
    <property type="entry name" value="Amidohydro_2"/>
    <property type="match status" value="1"/>
</dbReference>
<sequence>MYSRRKFLKSGVALGALALAGGCRGRLVKPPSCPQYARPDGQVVIDAHCHIFNGSDLQIAGFVNQVGLRQPDLSPVNLIGDIVQALAWELAPTADEELRWLRSRDKSDGLGIGSQEGSLVAPHPLSATLQGVGKDSDMRFVEFWQRLDAFDAGAAARKGLLRANDAEVRVDEFFRRLEQGTPRTSAEKSARSLRQQLQSPDGIIEALRAEEAGDGRVSAIISFLKTFFRFRIENAWTMLQAYGCDSKTGVDLLCPAMVDFDLWLGDANSNRGRTRSPIDRQMDVMREIALATEGRVHAMAPFNPLRAACDPDAGYIRRAVEEYGCIAFKVYPPMGFSAADNAQITQPTLKQCPGNRPVATRPQLDAILHDFYSRCAELGVPVMAHTSDSNEAYSGSGKLAAPRFWEDVLGSYGREMAAGRSSLRINLGHMGGDHKADEPNDWREQVATAMARFPGQVYTDLSYYEHMMGSADVRRRLARQMQMVKRDGVWQHVMYGSDWSMLAAQPRWRHYIDDFASFLDNDLQVDAPMRAAIMGGTALTFYGLRDGQPTMERLRKFHDADWRGMGALVERG</sequence>
<dbReference type="InterPro" id="IPR032466">
    <property type="entry name" value="Metal_Hydrolase"/>
</dbReference>
<keyword evidence="3" id="KW-1185">Reference proteome</keyword>
<dbReference type="PROSITE" id="PS51257">
    <property type="entry name" value="PROKAR_LIPOPROTEIN"/>
    <property type="match status" value="1"/>
</dbReference>
<evidence type="ECO:0000313" key="2">
    <source>
        <dbReference type="EMBL" id="MFD0724570.1"/>
    </source>
</evidence>
<dbReference type="RefSeq" id="WP_386822225.1">
    <property type="nucleotide sequence ID" value="NZ_JBHTIF010000001.1"/>
</dbReference>
<protein>
    <submittedName>
        <fullName evidence="2">Amidohydrolase family protein</fullName>
    </submittedName>
</protein>
<dbReference type="EMBL" id="JBHTIF010000001">
    <property type="protein sequence ID" value="MFD0724570.1"/>
    <property type="molecule type" value="Genomic_DNA"/>
</dbReference>
<name>A0ABW2Y7Q2_9GAMM</name>
<dbReference type="InterPro" id="IPR006311">
    <property type="entry name" value="TAT_signal"/>
</dbReference>
<dbReference type="InterPro" id="IPR006680">
    <property type="entry name" value="Amidohydro-rel"/>
</dbReference>
<dbReference type="SUPFAM" id="SSF51556">
    <property type="entry name" value="Metallo-dependent hydrolases"/>
    <property type="match status" value="1"/>
</dbReference>
<evidence type="ECO:0000313" key="3">
    <source>
        <dbReference type="Proteomes" id="UP001597110"/>
    </source>
</evidence>
<dbReference type="Proteomes" id="UP001597110">
    <property type="component" value="Unassembled WGS sequence"/>
</dbReference>
<organism evidence="2 3">
    <name type="scientific">Lysobacter brunescens</name>
    <dbReference type="NCBI Taxonomy" id="262323"/>
    <lineage>
        <taxon>Bacteria</taxon>
        <taxon>Pseudomonadati</taxon>
        <taxon>Pseudomonadota</taxon>
        <taxon>Gammaproteobacteria</taxon>
        <taxon>Lysobacterales</taxon>
        <taxon>Lysobacteraceae</taxon>
        <taxon>Lysobacter</taxon>
    </lineage>
</organism>